<proteinExistence type="predicted"/>
<gene>
    <name evidence="1" type="ORF">D3105_31875</name>
</gene>
<evidence type="ECO:0000313" key="1">
    <source>
        <dbReference type="EMBL" id="ROV64614.1"/>
    </source>
</evidence>
<dbReference type="AlphaFoldDB" id="A0A423UQI4"/>
<dbReference type="Proteomes" id="UP000285596">
    <property type="component" value="Unassembled WGS sequence"/>
</dbReference>
<evidence type="ECO:0000313" key="2">
    <source>
        <dbReference type="Proteomes" id="UP000285596"/>
    </source>
</evidence>
<accession>A0A423UQI4</accession>
<sequence>MAVSEASSGRATAVRAVRNSVFPGVFLAVAAHPKMPLAVVELAGRGVTAAAAGTRWVLEVGKPSLDGSALAGRLMDLGELEDRLVDLWQAFGSGEVGPAAFGSRLAEIVAAMEEWAS</sequence>
<organism evidence="1 2">
    <name type="scientific">Streptomyces globisporus</name>
    <dbReference type="NCBI Taxonomy" id="1908"/>
    <lineage>
        <taxon>Bacteria</taxon>
        <taxon>Bacillati</taxon>
        <taxon>Actinomycetota</taxon>
        <taxon>Actinomycetes</taxon>
        <taxon>Kitasatosporales</taxon>
        <taxon>Streptomycetaceae</taxon>
        <taxon>Streptomyces</taxon>
    </lineage>
</organism>
<protein>
    <submittedName>
        <fullName evidence="1">Uncharacterized protein</fullName>
    </submittedName>
</protein>
<comment type="caution">
    <text evidence="1">The sequence shown here is derived from an EMBL/GenBank/DDBJ whole genome shotgun (WGS) entry which is preliminary data.</text>
</comment>
<name>A0A423UQI4_STRGL</name>
<reference evidence="1 2" key="1">
    <citation type="submission" date="2018-08" db="EMBL/GenBank/DDBJ databases">
        <title>Streptomyces globisporus 1912-4Crt, whole genome shotgun sequence.</title>
        <authorList>
            <person name="Matselyukh B."/>
        </authorList>
    </citation>
    <scope>NUCLEOTIDE SEQUENCE [LARGE SCALE GENOMIC DNA]</scope>
    <source>
        <strain evidence="1 2">1912-4Crt</strain>
    </source>
</reference>
<dbReference type="EMBL" id="QWFA01000284">
    <property type="protein sequence ID" value="ROV64614.1"/>
    <property type="molecule type" value="Genomic_DNA"/>
</dbReference>